<keyword evidence="1 2" id="KW-0732">Signal</keyword>
<proteinExistence type="predicted"/>
<dbReference type="EMBL" id="QTTQ01000009">
    <property type="protein sequence ID" value="REE83576.1"/>
    <property type="molecule type" value="Genomic_DNA"/>
</dbReference>
<dbReference type="NCBIfam" id="TIGR04183">
    <property type="entry name" value="Por_Secre_tail"/>
    <property type="match status" value="1"/>
</dbReference>
<keyword evidence="5" id="KW-1185">Reference proteome</keyword>
<evidence type="ECO:0000313" key="4">
    <source>
        <dbReference type="EMBL" id="REE83576.1"/>
    </source>
</evidence>
<comment type="caution">
    <text evidence="4">The sequence shown here is derived from an EMBL/GenBank/DDBJ whole genome shotgun (WGS) entry which is preliminary data.</text>
</comment>
<feature type="signal peptide" evidence="2">
    <location>
        <begin position="1"/>
        <end position="19"/>
    </location>
</feature>
<accession>A0A3D9S2Q0</accession>
<evidence type="ECO:0000313" key="5">
    <source>
        <dbReference type="Proteomes" id="UP000256429"/>
    </source>
</evidence>
<organism evidence="4 5">
    <name type="scientific">Lutibacter oceani</name>
    <dbReference type="NCBI Taxonomy" id="1853311"/>
    <lineage>
        <taxon>Bacteria</taxon>
        <taxon>Pseudomonadati</taxon>
        <taxon>Bacteroidota</taxon>
        <taxon>Flavobacteriia</taxon>
        <taxon>Flavobacteriales</taxon>
        <taxon>Flavobacteriaceae</taxon>
        <taxon>Lutibacter</taxon>
    </lineage>
</organism>
<dbReference type="InterPro" id="IPR026444">
    <property type="entry name" value="Secre_tail"/>
</dbReference>
<evidence type="ECO:0000259" key="3">
    <source>
        <dbReference type="PROSITE" id="PS51841"/>
    </source>
</evidence>
<feature type="domain" description="LTD" evidence="3">
    <location>
        <begin position="14"/>
        <end position="120"/>
    </location>
</feature>
<gene>
    <name evidence="4" type="ORF">BX611_0868</name>
</gene>
<dbReference type="PROSITE" id="PS51841">
    <property type="entry name" value="LTD"/>
    <property type="match status" value="1"/>
</dbReference>
<sequence length="253" mass="27557">MKFFYVLFILLLITTPSFGQVQISEIHYDDSGADSGEGIEITTSVTTDLTGWSINLYDSVGTLYYTFNFPNSTIINTGEYLWVSYMGGSNPDYAIKNVSGGVVLLNGSTVVDTLWYGTSTPAPSTISYTQLTVSENNSTSNGTSIQLTDSGWIAGISATPGTGPTAGLTLSVVKNEIENFAMYPNPVSNAKLNISSNSWADKHVEIYSISGQKVFSKLVKYKEVLDIYNLNKGIYLVRIEEEGKIATRKLIVN</sequence>
<dbReference type="Pfam" id="PF00932">
    <property type="entry name" value="LTD"/>
    <property type="match status" value="1"/>
</dbReference>
<dbReference type="Pfam" id="PF18962">
    <property type="entry name" value="Por_Secre_tail"/>
    <property type="match status" value="1"/>
</dbReference>
<dbReference type="InterPro" id="IPR001322">
    <property type="entry name" value="Lamin_tail_dom"/>
</dbReference>
<dbReference type="RefSeq" id="WP_147296398.1">
    <property type="nucleotide sequence ID" value="NZ_QTTQ01000009.1"/>
</dbReference>
<reference evidence="4 5" key="1">
    <citation type="submission" date="2018-08" db="EMBL/GenBank/DDBJ databases">
        <title>Genomic Encyclopedia of Type Strains, Phase III (KMG-III): the genomes of soil and plant-associated and newly described type strains.</title>
        <authorList>
            <person name="Whitman W."/>
        </authorList>
    </citation>
    <scope>NUCLEOTIDE SEQUENCE [LARGE SCALE GENOMIC DNA]</scope>
    <source>
        <strain evidence="4 5">325-5</strain>
    </source>
</reference>
<protein>
    <submittedName>
        <fullName evidence="4">Putative secreted protein (Por secretion system target)</fullName>
    </submittedName>
</protein>
<name>A0A3D9S2Q0_9FLAO</name>
<evidence type="ECO:0000256" key="2">
    <source>
        <dbReference type="SAM" id="SignalP"/>
    </source>
</evidence>
<feature type="chain" id="PRO_5017547546" evidence="2">
    <location>
        <begin position="20"/>
        <end position="253"/>
    </location>
</feature>
<evidence type="ECO:0000256" key="1">
    <source>
        <dbReference type="ARBA" id="ARBA00022729"/>
    </source>
</evidence>
<dbReference type="AlphaFoldDB" id="A0A3D9S2Q0"/>
<dbReference type="Proteomes" id="UP000256429">
    <property type="component" value="Unassembled WGS sequence"/>
</dbReference>